<accession>A0A1J4MY75</accession>
<dbReference type="SMART" id="SM00116">
    <property type="entry name" value="CBS"/>
    <property type="match status" value="2"/>
</dbReference>
<dbReference type="EMBL" id="JZDQ02000043">
    <property type="protein sequence ID" value="OIJ24235.1"/>
    <property type="molecule type" value="Genomic_DNA"/>
</dbReference>
<evidence type="ECO:0000313" key="5">
    <source>
        <dbReference type="Proteomes" id="UP000033772"/>
    </source>
</evidence>
<dbReference type="InterPro" id="IPR000644">
    <property type="entry name" value="CBS_dom"/>
</dbReference>
<dbReference type="CDD" id="cd04623">
    <property type="entry name" value="CBS_pair_bac_euk"/>
    <property type="match status" value="1"/>
</dbReference>
<dbReference type="Gene3D" id="3.10.580.10">
    <property type="entry name" value="CBS-domain"/>
    <property type="match status" value="1"/>
</dbReference>
<dbReference type="PROSITE" id="PS51371">
    <property type="entry name" value="CBS"/>
    <property type="match status" value="2"/>
</dbReference>
<comment type="caution">
    <text evidence="4">The sequence shown here is derived from an EMBL/GenBank/DDBJ whole genome shotgun (WGS) entry which is preliminary data.</text>
</comment>
<evidence type="ECO:0000256" key="1">
    <source>
        <dbReference type="ARBA" id="ARBA00023122"/>
    </source>
</evidence>
<dbReference type="Proteomes" id="UP000033772">
    <property type="component" value="Unassembled WGS sequence"/>
</dbReference>
<dbReference type="RefSeq" id="WP_045549342.1">
    <property type="nucleotide sequence ID" value="NZ_JZDQ02000043.1"/>
</dbReference>
<dbReference type="STRING" id="1844.UG56_023835"/>
<evidence type="ECO:0000313" key="4">
    <source>
        <dbReference type="EMBL" id="OIJ24235.1"/>
    </source>
</evidence>
<keyword evidence="1 2" id="KW-0129">CBS domain</keyword>
<keyword evidence="4" id="KW-0808">Transferase</keyword>
<keyword evidence="4" id="KW-0418">Kinase</keyword>
<dbReference type="InterPro" id="IPR051257">
    <property type="entry name" value="Diverse_CBS-Domain"/>
</dbReference>
<organism evidence="4 5">
    <name type="scientific">Nocardioides luteus</name>
    <dbReference type="NCBI Taxonomy" id="1844"/>
    <lineage>
        <taxon>Bacteria</taxon>
        <taxon>Bacillati</taxon>
        <taxon>Actinomycetota</taxon>
        <taxon>Actinomycetes</taxon>
        <taxon>Propionibacteriales</taxon>
        <taxon>Nocardioidaceae</taxon>
        <taxon>Nocardioides</taxon>
    </lineage>
</organism>
<feature type="domain" description="CBS" evidence="3">
    <location>
        <begin position="7"/>
        <end position="67"/>
    </location>
</feature>
<dbReference type="Pfam" id="PF00571">
    <property type="entry name" value="CBS"/>
    <property type="match status" value="2"/>
</dbReference>
<reference evidence="4" key="1">
    <citation type="submission" date="2016-10" db="EMBL/GenBank/DDBJ databases">
        <title>Draft Genome Sequence of Nocardioides luteus Strain BAFB, an Alkane-Degrading Bacterium Isolated from JP-7 Polluted Soil.</title>
        <authorList>
            <person name="Brown L."/>
            <person name="Ruiz O.N."/>
            <person name="Gunasekera T."/>
        </authorList>
    </citation>
    <scope>NUCLEOTIDE SEQUENCE [LARGE SCALE GENOMIC DNA]</scope>
    <source>
        <strain evidence="4">BAFB</strain>
    </source>
</reference>
<evidence type="ECO:0000259" key="3">
    <source>
        <dbReference type="PROSITE" id="PS51371"/>
    </source>
</evidence>
<gene>
    <name evidence="4" type="ORF">UG56_023835</name>
</gene>
<dbReference type="GO" id="GO:0016301">
    <property type="term" value="F:kinase activity"/>
    <property type="evidence" value="ECO:0007669"/>
    <property type="project" value="UniProtKB-KW"/>
</dbReference>
<dbReference type="PANTHER" id="PTHR43080:SF2">
    <property type="entry name" value="CBS DOMAIN-CONTAINING PROTEIN"/>
    <property type="match status" value="1"/>
</dbReference>
<dbReference type="InterPro" id="IPR044725">
    <property type="entry name" value="CBSX3_CBS_dom"/>
</dbReference>
<name>A0A1J4MY75_9ACTN</name>
<dbReference type="InterPro" id="IPR046342">
    <property type="entry name" value="CBS_dom_sf"/>
</dbReference>
<feature type="domain" description="CBS" evidence="3">
    <location>
        <begin position="76"/>
        <end position="132"/>
    </location>
</feature>
<dbReference type="AlphaFoldDB" id="A0A1J4MY75"/>
<evidence type="ECO:0000256" key="2">
    <source>
        <dbReference type="PROSITE-ProRule" id="PRU00703"/>
    </source>
</evidence>
<protein>
    <submittedName>
        <fullName evidence="4">Histidine kinase</fullName>
    </submittedName>
</protein>
<dbReference type="SUPFAM" id="SSF54631">
    <property type="entry name" value="CBS-domain pair"/>
    <property type="match status" value="1"/>
</dbReference>
<dbReference type="OrthoDB" id="9807125at2"/>
<proteinExistence type="predicted"/>
<sequence>MKIADVLTRKAIAEVVTIASTATVRDLLGVLAEHGIGACVVSSDTAEVAGIVSERDVVRRLHENDALLAAEVSSIMTAEVETCAPEATIDEILGTMTQRRIRHMPVVSADGALVGIVSIGDLVKHRIDQLAFERDQLEAYVHQT</sequence>
<dbReference type="PANTHER" id="PTHR43080">
    <property type="entry name" value="CBS DOMAIN-CONTAINING PROTEIN CBSX3, MITOCHONDRIAL"/>
    <property type="match status" value="1"/>
</dbReference>
<keyword evidence="5" id="KW-1185">Reference proteome</keyword>